<dbReference type="PROSITE" id="PS51384">
    <property type="entry name" value="FAD_FR"/>
    <property type="match status" value="1"/>
</dbReference>
<evidence type="ECO:0000256" key="13">
    <source>
        <dbReference type="ARBA" id="ARBA00023136"/>
    </source>
</evidence>
<dbReference type="GO" id="GO:0052851">
    <property type="term" value="F:ferric-chelate reductase (NADPH) activity"/>
    <property type="evidence" value="ECO:0007669"/>
    <property type="project" value="UniProtKB-EC"/>
</dbReference>
<dbReference type="SUPFAM" id="SSF52343">
    <property type="entry name" value="Ferredoxin reductase-like, C-terminal NADP-linked domain"/>
    <property type="match status" value="1"/>
</dbReference>
<evidence type="ECO:0000256" key="16">
    <source>
        <dbReference type="SAM" id="MobiDB-lite"/>
    </source>
</evidence>
<dbReference type="InterPro" id="IPR017927">
    <property type="entry name" value="FAD-bd_FR_type"/>
</dbReference>
<keyword evidence="21" id="KW-1185">Reference proteome</keyword>
<keyword evidence="12" id="KW-0406">Ion transport</keyword>
<dbReference type="CDD" id="cd06186">
    <property type="entry name" value="NOX_Duox_like_FAD_NADP"/>
    <property type="match status" value="1"/>
</dbReference>
<evidence type="ECO:0000256" key="17">
    <source>
        <dbReference type="SAM" id="Phobius"/>
    </source>
</evidence>
<feature type="transmembrane region" description="Helical" evidence="17">
    <location>
        <begin position="154"/>
        <end position="178"/>
    </location>
</feature>
<keyword evidence="6" id="KW-0285">Flavoprotein</keyword>
<dbReference type="InterPro" id="IPR013112">
    <property type="entry name" value="FAD-bd_8"/>
</dbReference>
<feature type="chain" id="PRO_5040364681" description="ferric-chelate reductase (NADPH)" evidence="18">
    <location>
        <begin position="19"/>
        <end position="720"/>
    </location>
</feature>
<keyword evidence="14" id="KW-0325">Glycoprotein</keyword>
<evidence type="ECO:0000256" key="1">
    <source>
        <dbReference type="ARBA" id="ARBA00004651"/>
    </source>
</evidence>
<comment type="catalytic activity">
    <reaction evidence="15">
        <text>2 a Fe(II)-siderophore + NADP(+) + H(+) = 2 a Fe(III)-siderophore + NADPH</text>
        <dbReference type="Rhea" id="RHEA:28795"/>
        <dbReference type="Rhea" id="RHEA-COMP:11342"/>
        <dbReference type="Rhea" id="RHEA-COMP:11344"/>
        <dbReference type="ChEBI" id="CHEBI:15378"/>
        <dbReference type="ChEBI" id="CHEBI:29033"/>
        <dbReference type="ChEBI" id="CHEBI:29034"/>
        <dbReference type="ChEBI" id="CHEBI:57783"/>
        <dbReference type="ChEBI" id="CHEBI:58349"/>
        <dbReference type="EC" id="1.16.1.9"/>
    </reaction>
</comment>
<feature type="signal peptide" evidence="18">
    <location>
        <begin position="1"/>
        <end position="18"/>
    </location>
</feature>
<feature type="transmembrane region" description="Helical" evidence="17">
    <location>
        <begin position="232"/>
        <end position="252"/>
    </location>
</feature>
<keyword evidence="18" id="KW-0732">Signal</keyword>
<evidence type="ECO:0000256" key="10">
    <source>
        <dbReference type="ARBA" id="ARBA00022989"/>
    </source>
</evidence>
<evidence type="ECO:0000259" key="19">
    <source>
        <dbReference type="PROSITE" id="PS51384"/>
    </source>
</evidence>
<evidence type="ECO:0000256" key="11">
    <source>
        <dbReference type="ARBA" id="ARBA00023002"/>
    </source>
</evidence>
<dbReference type="GO" id="GO:0006879">
    <property type="term" value="P:intracellular iron ion homeostasis"/>
    <property type="evidence" value="ECO:0007669"/>
    <property type="project" value="TreeGrafter"/>
</dbReference>
<dbReference type="Pfam" id="PF01794">
    <property type="entry name" value="Ferric_reduct"/>
    <property type="match status" value="1"/>
</dbReference>
<dbReference type="Gene3D" id="3.40.50.80">
    <property type="entry name" value="Nucleotide-binding domain of ferredoxin-NADP reductase (FNR) module"/>
    <property type="match status" value="1"/>
</dbReference>
<dbReference type="Proteomes" id="UP000837801">
    <property type="component" value="Unassembled WGS sequence"/>
</dbReference>
<feature type="region of interest" description="Disordered" evidence="16">
    <location>
        <begin position="615"/>
        <end position="634"/>
    </location>
</feature>
<evidence type="ECO:0000313" key="20">
    <source>
        <dbReference type="EMBL" id="CAH2354376.1"/>
    </source>
</evidence>
<keyword evidence="8" id="KW-0274">FAD</keyword>
<dbReference type="EC" id="1.16.1.9" evidence="3"/>
<evidence type="ECO:0000313" key="21">
    <source>
        <dbReference type="Proteomes" id="UP000837801"/>
    </source>
</evidence>
<dbReference type="OrthoDB" id="167398at2759"/>
<dbReference type="GO" id="GO:0005886">
    <property type="term" value="C:plasma membrane"/>
    <property type="evidence" value="ECO:0007669"/>
    <property type="project" value="UniProtKB-SubCell"/>
</dbReference>
<evidence type="ECO:0000256" key="14">
    <source>
        <dbReference type="ARBA" id="ARBA00023180"/>
    </source>
</evidence>
<dbReference type="Pfam" id="PF08030">
    <property type="entry name" value="NAD_binding_6"/>
    <property type="match status" value="1"/>
</dbReference>
<keyword evidence="5" id="KW-1003">Cell membrane</keyword>
<evidence type="ECO:0000256" key="15">
    <source>
        <dbReference type="ARBA" id="ARBA00048483"/>
    </source>
</evidence>
<comment type="similarity">
    <text evidence="2">Belongs to the ferric reductase (FRE) family.</text>
</comment>
<evidence type="ECO:0000256" key="18">
    <source>
        <dbReference type="SAM" id="SignalP"/>
    </source>
</evidence>
<gene>
    <name evidence="20" type="ORF">CLIB1423_16S01310</name>
</gene>
<evidence type="ECO:0000256" key="9">
    <source>
        <dbReference type="ARBA" id="ARBA00022982"/>
    </source>
</evidence>
<protein>
    <recommendedName>
        <fullName evidence="3">ferric-chelate reductase (NADPH)</fullName>
        <ecNumber evidence="3">1.16.1.9</ecNumber>
    </recommendedName>
</protein>
<keyword evidence="11" id="KW-0560">Oxidoreductase</keyword>
<dbReference type="AlphaFoldDB" id="A0A9P0VZ15"/>
<keyword evidence="13 17" id="KW-0472">Membrane</keyword>
<dbReference type="SUPFAM" id="SSF63380">
    <property type="entry name" value="Riboflavin synthase domain-like"/>
    <property type="match status" value="1"/>
</dbReference>
<feature type="domain" description="FAD-binding FR-type" evidence="19">
    <location>
        <begin position="408"/>
        <end position="527"/>
    </location>
</feature>
<dbReference type="GO" id="GO:0006826">
    <property type="term" value="P:iron ion transport"/>
    <property type="evidence" value="ECO:0007669"/>
    <property type="project" value="TreeGrafter"/>
</dbReference>
<dbReference type="InterPro" id="IPR017938">
    <property type="entry name" value="Riboflavin_synthase-like_b-brl"/>
</dbReference>
<evidence type="ECO:0000256" key="4">
    <source>
        <dbReference type="ARBA" id="ARBA00022448"/>
    </source>
</evidence>
<comment type="subcellular location">
    <subcellularLocation>
        <location evidence="1">Cell membrane</location>
        <topology evidence="1">Multi-pass membrane protein</topology>
    </subcellularLocation>
</comment>
<keyword evidence="9" id="KW-0249">Electron transport</keyword>
<feature type="transmembrane region" description="Helical" evidence="17">
    <location>
        <begin position="374"/>
        <end position="392"/>
    </location>
</feature>
<proteinExistence type="inferred from homology"/>
<dbReference type="InterPro" id="IPR039261">
    <property type="entry name" value="FNR_nucleotide-bd"/>
</dbReference>
<dbReference type="InterPro" id="IPR051410">
    <property type="entry name" value="Ferric/Cupric_Reductase"/>
</dbReference>
<dbReference type="PANTHER" id="PTHR32361">
    <property type="entry name" value="FERRIC/CUPRIC REDUCTASE TRANSMEMBRANE COMPONENT"/>
    <property type="match status" value="1"/>
</dbReference>
<dbReference type="SFLD" id="SFLDS00052">
    <property type="entry name" value="Ferric_Reductase_Domain"/>
    <property type="match status" value="1"/>
</dbReference>
<keyword evidence="4" id="KW-0813">Transport</keyword>
<comment type="caution">
    <text evidence="20">The sequence shown here is derived from an EMBL/GenBank/DDBJ whole genome shotgun (WGS) entry which is preliminary data.</text>
</comment>
<evidence type="ECO:0000256" key="6">
    <source>
        <dbReference type="ARBA" id="ARBA00022630"/>
    </source>
</evidence>
<reference evidence="20" key="1">
    <citation type="submission" date="2022-03" db="EMBL/GenBank/DDBJ databases">
        <authorList>
            <person name="Legras J.-L."/>
            <person name="Devillers H."/>
            <person name="Grondin C."/>
        </authorList>
    </citation>
    <scope>NUCLEOTIDE SEQUENCE</scope>
    <source>
        <strain evidence="20">CLIB 1423</strain>
    </source>
</reference>
<feature type="transmembrane region" description="Helical" evidence="17">
    <location>
        <begin position="345"/>
        <end position="367"/>
    </location>
</feature>
<evidence type="ECO:0000256" key="12">
    <source>
        <dbReference type="ARBA" id="ARBA00023065"/>
    </source>
</evidence>
<evidence type="ECO:0000256" key="2">
    <source>
        <dbReference type="ARBA" id="ARBA00006278"/>
    </source>
</evidence>
<feature type="transmembrane region" description="Helical" evidence="17">
    <location>
        <begin position="272"/>
        <end position="290"/>
    </location>
</feature>
<dbReference type="GO" id="GO:0015677">
    <property type="term" value="P:copper ion import"/>
    <property type="evidence" value="ECO:0007669"/>
    <property type="project" value="TreeGrafter"/>
</dbReference>
<name>A0A9P0VZ15_9ASCO</name>
<accession>A0A9P0VZ15</accession>
<organism evidence="20 21">
    <name type="scientific">[Candida] railenensis</name>
    <dbReference type="NCBI Taxonomy" id="45579"/>
    <lineage>
        <taxon>Eukaryota</taxon>
        <taxon>Fungi</taxon>
        <taxon>Dikarya</taxon>
        <taxon>Ascomycota</taxon>
        <taxon>Saccharomycotina</taxon>
        <taxon>Pichiomycetes</taxon>
        <taxon>Debaryomycetaceae</taxon>
        <taxon>Kurtzmaniella</taxon>
    </lineage>
</organism>
<evidence type="ECO:0000256" key="7">
    <source>
        <dbReference type="ARBA" id="ARBA00022692"/>
    </source>
</evidence>
<evidence type="ECO:0000256" key="8">
    <source>
        <dbReference type="ARBA" id="ARBA00022827"/>
    </source>
</evidence>
<evidence type="ECO:0000256" key="3">
    <source>
        <dbReference type="ARBA" id="ARBA00012668"/>
    </source>
</evidence>
<dbReference type="InterPro" id="IPR013121">
    <property type="entry name" value="Fe_red_NAD-bd_6"/>
</dbReference>
<evidence type="ECO:0000256" key="5">
    <source>
        <dbReference type="ARBA" id="ARBA00022475"/>
    </source>
</evidence>
<keyword evidence="7 17" id="KW-0812">Transmembrane</keyword>
<sequence>MLLKYLFSLLLLSNMVVSEKGAPYSIYSDTVASFYSCNLAIRASASFCETSDYGCACYNPAALASVAGCLNYGKEPNGKETEFFEICEKSYDSIVTEEEYWAAYENYTKYAVYTSDIKGFNKSVPISVPIIVNSTLISKYRNSYANFLGNFRHALHYGSGILGYWASVFLLSSIFHWAKFLCPNLIKRCTGPIINFWRKNVTLPALGKKDKTNDFTTLKVINILLPSRIESLVIVGFCALTVFACSNAIHWPEGDPIFTDKQNALLRFTADRSGIVATIMMPMLILFAGRNNFLQWITGINFATFITYHKWMARVIFILVMIHSACYSTIYVKGKTLKEEYEATYLRWGALAAVAGGIIWIQSILYLRRNWYEVFLIVHIIMAALFIGGAWIHVDELGYVWFFYATVAVWCFDRAVRVGRLIHFGCPKASVTLLANETLKVTVRRPKFWPAIPGGHAFLHFMRPSCFWQSHPFTFTVSPDSDENIVMYCKVKGGVTHGLYQYLTTHPGKTAQIRVSLEGPYGEPTPAKVYDSAVFIAGGSGIPGIYSEVLDLATRAVQDSNKLLKLHWVVKDYDSLFWFYDEILALKDTSIQCAIHVTRPTLCADSKQEETFGDVLPEQSSSDENDEKKSGPIDFSETKEVNAGVVSDIKKGLSHVTFLEGRPSIENLVKAEVEESNGSVAFVTCGHPLMVDEVRYCCAHALYDSKGKRIDFFEQLQIWA</sequence>
<dbReference type="InterPro" id="IPR013130">
    <property type="entry name" value="Fe3_Rdtase_TM_dom"/>
</dbReference>
<dbReference type="Pfam" id="PF08022">
    <property type="entry name" value="FAD_binding_8"/>
    <property type="match status" value="1"/>
</dbReference>
<keyword evidence="10 17" id="KW-1133">Transmembrane helix</keyword>
<dbReference type="PANTHER" id="PTHR32361:SF9">
    <property type="entry name" value="FERRIC REDUCTASE TRANSMEMBRANE COMPONENT 3-RELATED"/>
    <property type="match status" value="1"/>
</dbReference>
<dbReference type="SFLD" id="SFLDG01168">
    <property type="entry name" value="Ferric_reductase_subgroup_(FRE"/>
    <property type="match status" value="1"/>
</dbReference>
<dbReference type="EMBL" id="CAKXYY010000016">
    <property type="protein sequence ID" value="CAH2354376.1"/>
    <property type="molecule type" value="Genomic_DNA"/>
</dbReference>
<feature type="transmembrane region" description="Helical" evidence="17">
    <location>
        <begin position="311"/>
        <end position="333"/>
    </location>
</feature>